<dbReference type="PRINTS" id="PR00037">
    <property type="entry name" value="HTHLACR"/>
</dbReference>
<dbReference type="PROSITE" id="PS00894">
    <property type="entry name" value="HTH_DEOR_1"/>
    <property type="match status" value="1"/>
</dbReference>
<dbReference type="PRINTS" id="PR00033">
    <property type="entry name" value="HTHASNC"/>
</dbReference>
<organism evidence="5 6">
    <name type="scientific">Faecalicatena contorta</name>
    <dbReference type="NCBI Taxonomy" id="39482"/>
    <lineage>
        <taxon>Bacteria</taxon>
        <taxon>Bacillati</taxon>
        <taxon>Bacillota</taxon>
        <taxon>Clostridia</taxon>
        <taxon>Lachnospirales</taxon>
        <taxon>Lachnospiraceae</taxon>
        <taxon>Faecalicatena</taxon>
    </lineage>
</organism>
<protein>
    <submittedName>
        <fullName evidence="5">HTH-type transcriptional repressor glcR</fullName>
    </submittedName>
</protein>
<dbReference type="InterPro" id="IPR050313">
    <property type="entry name" value="Carb_Metab_HTH_regulators"/>
</dbReference>
<dbReference type="SMART" id="SM01134">
    <property type="entry name" value="DeoRC"/>
    <property type="match status" value="1"/>
</dbReference>
<dbReference type="SMART" id="SM00420">
    <property type="entry name" value="HTH_DEOR"/>
    <property type="match status" value="1"/>
</dbReference>
<dbReference type="OrthoDB" id="9797223at2"/>
<keyword evidence="2" id="KW-0238">DNA-binding</keyword>
<dbReference type="Proteomes" id="UP000095544">
    <property type="component" value="Unassembled WGS sequence"/>
</dbReference>
<dbReference type="InterPro" id="IPR037171">
    <property type="entry name" value="NagB/RpiA_transferase-like"/>
</dbReference>
<dbReference type="RefSeq" id="WP_050641899.1">
    <property type="nucleotide sequence ID" value="NZ_CABKUE010000009.1"/>
</dbReference>
<dbReference type="Pfam" id="PF00455">
    <property type="entry name" value="DeoRC"/>
    <property type="match status" value="1"/>
</dbReference>
<evidence type="ECO:0000259" key="4">
    <source>
        <dbReference type="PROSITE" id="PS51000"/>
    </source>
</evidence>
<keyword evidence="3" id="KW-0804">Transcription</keyword>
<dbReference type="InterPro" id="IPR018356">
    <property type="entry name" value="Tscrpt_reg_HTH_DeoR_CS"/>
</dbReference>
<dbReference type="PROSITE" id="PS51000">
    <property type="entry name" value="HTH_DEOR_2"/>
    <property type="match status" value="1"/>
</dbReference>
<feature type="domain" description="HTH deoR-type" evidence="4">
    <location>
        <begin position="1"/>
        <end position="56"/>
    </location>
</feature>
<dbReference type="SUPFAM" id="SSF46785">
    <property type="entry name" value="Winged helix' DNA-binding domain"/>
    <property type="match status" value="1"/>
</dbReference>
<evidence type="ECO:0000256" key="3">
    <source>
        <dbReference type="ARBA" id="ARBA00023163"/>
    </source>
</evidence>
<dbReference type="SUPFAM" id="SSF100950">
    <property type="entry name" value="NagB/RpiA/CoA transferase-like"/>
    <property type="match status" value="1"/>
</dbReference>
<keyword evidence="1" id="KW-0805">Transcription regulation</keyword>
<accession>A0A174MLW7</accession>
<dbReference type="InterPro" id="IPR001034">
    <property type="entry name" value="DeoR_HTH"/>
</dbReference>
<name>A0A174MLW7_9FIRM</name>
<dbReference type="GO" id="GO:0003700">
    <property type="term" value="F:DNA-binding transcription factor activity"/>
    <property type="evidence" value="ECO:0007669"/>
    <property type="project" value="InterPro"/>
</dbReference>
<dbReference type="InterPro" id="IPR014036">
    <property type="entry name" value="DeoR-like_C"/>
</dbReference>
<evidence type="ECO:0000313" key="6">
    <source>
        <dbReference type="Proteomes" id="UP000095544"/>
    </source>
</evidence>
<dbReference type="PANTHER" id="PTHR30363">
    <property type="entry name" value="HTH-TYPE TRANSCRIPTIONAL REGULATOR SRLR-RELATED"/>
    <property type="match status" value="1"/>
</dbReference>
<evidence type="ECO:0000256" key="1">
    <source>
        <dbReference type="ARBA" id="ARBA00023015"/>
    </source>
</evidence>
<dbReference type="CDD" id="cd00090">
    <property type="entry name" value="HTH_ARSR"/>
    <property type="match status" value="1"/>
</dbReference>
<evidence type="ECO:0000313" key="5">
    <source>
        <dbReference type="EMBL" id="CUP36091.1"/>
    </source>
</evidence>
<dbReference type="InterPro" id="IPR036388">
    <property type="entry name" value="WH-like_DNA-bd_sf"/>
</dbReference>
<proteinExistence type="predicted"/>
<dbReference type="EMBL" id="CYZU01000089">
    <property type="protein sequence ID" value="CUP36091.1"/>
    <property type="molecule type" value="Genomic_DNA"/>
</dbReference>
<dbReference type="Pfam" id="PF08220">
    <property type="entry name" value="HTH_DeoR"/>
    <property type="match status" value="1"/>
</dbReference>
<dbReference type="InterPro" id="IPR036390">
    <property type="entry name" value="WH_DNA-bd_sf"/>
</dbReference>
<dbReference type="AlphaFoldDB" id="A0A174MLW7"/>
<evidence type="ECO:0000256" key="2">
    <source>
        <dbReference type="ARBA" id="ARBA00023125"/>
    </source>
</evidence>
<gene>
    <name evidence="5" type="primary">glcR_3</name>
    <name evidence="5" type="ORF">ERS852491_04959</name>
</gene>
<reference evidence="5 6" key="1">
    <citation type="submission" date="2015-09" db="EMBL/GenBank/DDBJ databases">
        <authorList>
            <consortium name="Pathogen Informatics"/>
        </authorList>
    </citation>
    <scope>NUCLEOTIDE SEQUENCE [LARGE SCALE GENOMIC DNA]</scope>
    <source>
        <strain evidence="5 6">2789STDY5834876</strain>
    </source>
</reference>
<dbReference type="InterPro" id="IPR000485">
    <property type="entry name" value="AsnC-type_HTH_dom"/>
</dbReference>
<dbReference type="Gene3D" id="3.40.50.1360">
    <property type="match status" value="1"/>
</dbReference>
<dbReference type="STRING" id="39482.ERS852491_04959"/>
<dbReference type="InterPro" id="IPR011991">
    <property type="entry name" value="ArsR-like_HTH"/>
</dbReference>
<dbReference type="PANTHER" id="PTHR30363:SF44">
    <property type="entry name" value="AGA OPERON TRANSCRIPTIONAL REPRESSOR-RELATED"/>
    <property type="match status" value="1"/>
</dbReference>
<dbReference type="Gene3D" id="1.10.10.10">
    <property type="entry name" value="Winged helix-like DNA-binding domain superfamily/Winged helix DNA-binding domain"/>
    <property type="match status" value="1"/>
</dbReference>
<sequence>MEERRRKILQELEEKGKVRVNELSAELGCSEVTIRNDIKCMERAGLLIRTHGGALKIEENPQKKYSAESIYRNTDKKRAIAACAYECIEDRDTIIIDDSSTSFYLALHIKQHPEKSIAVVTNSLMSGIELAGLKHVELYMVGGPVGGNLAATIGDEAVEDISRFHVDKAFIGVHGINFDVGITSIATSQMQVKQAILKATEKIYVLADSSKFGGGYLSVICPLKDVYKIITDNQVNKDYVNRAEAEEIPLVLA</sequence>
<dbReference type="GO" id="GO:0043565">
    <property type="term" value="F:sequence-specific DNA binding"/>
    <property type="evidence" value="ECO:0007669"/>
    <property type="project" value="InterPro"/>
</dbReference>